<dbReference type="Proteomes" id="UP000400924">
    <property type="component" value="Unassembled WGS sequence"/>
</dbReference>
<gene>
    <name evidence="2" type="ORF">FNH08_06880</name>
</gene>
<evidence type="ECO:0000313" key="2">
    <source>
        <dbReference type="EMBL" id="MPY56900.1"/>
    </source>
</evidence>
<feature type="region of interest" description="Disordered" evidence="1">
    <location>
        <begin position="1"/>
        <end position="45"/>
    </location>
</feature>
<proteinExistence type="predicted"/>
<accession>A0A5N8XBK9</accession>
<organism evidence="2 3">
    <name type="scientific">Streptomyces spongiae</name>
    <dbReference type="NCBI Taxonomy" id="565072"/>
    <lineage>
        <taxon>Bacteria</taxon>
        <taxon>Bacillati</taxon>
        <taxon>Actinomycetota</taxon>
        <taxon>Actinomycetes</taxon>
        <taxon>Kitasatosporales</taxon>
        <taxon>Streptomycetaceae</taxon>
        <taxon>Streptomyces</taxon>
    </lineage>
</organism>
<sequence>MTNAAEVSGGFQSALPTAPPRPRHLVTRIPDCEATPLDGLGDIDPRTLDRLLSPALRPGPSFDSSI</sequence>
<comment type="caution">
    <text evidence="2">The sequence shown here is derived from an EMBL/GenBank/DDBJ whole genome shotgun (WGS) entry which is preliminary data.</text>
</comment>
<dbReference type="AlphaFoldDB" id="A0A5N8XBK9"/>
<dbReference type="OrthoDB" id="9947661at2"/>
<protein>
    <recommendedName>
        <fullName evidence="4">FXSXX-COOH protein</fullName>
    </recommendedName>
</protein>
<name>A0A5N8XBK9_9ACTN</name>
<reference evidence="2 3" key="1">
    <citation type="submission" date="2019-07" db="EMBL/GenBank/DDBJ databases">
        <title>New species of Amycolatopsis and Streptomyces.</title>
        <authorList>
            <person name="Duangmal K."/>
            <person name="Teo W.F.A."/>
            <person name="Lipun K."/>
        </authorList>
    </citation>
    <scope>NUCLEOTIDE SEQUENCE [LARGE SCALE GENOMIC DNA]</scope>
    <source>
        <strain evidence="2 3">NBRC 106415</strain>
    </source>
</reference>
<evidence type="ECO:0008006" key="4">
    <source>
        <dbReference type="Google" id="ProtNLM"/>
    </source>
</evidence>
<dbReference type="RefSeq" id="WP_152770348.1">
    <property type="nucleotide sequence ID" value="NZ_VJZC01000027.1"/>
</dbReference>
<evidence type="ECO:0000313" key="3">
    <source>
        <dbReference type="Proteomes" id="UP000400924"/>
    </source>
</evidence>
<feature type="compositionally biased region" description="Polar residues" evidence="1">
    <location>
        <begin position="1"/>
        <end position="15"/>
    </location>
</feature>
<dbReference type="EMBL" id="VJZC01000027">
    <property type="protein sequence ID" value="MPY56900.1"/>
    <property type="molecule type" value="Genomic_DNA"/>
</dbReference>
<evidence type="ECO:0000256" key="1">
    <source>
        <dbReference type="SAM" id="MobiDB-lite"/>
    </source>
</evidence>
<keyword evidence="3" id="KW-1185">Reference proteome</keyword>